<evidence type="ECO:0000256" key="1">
    <source>
        <dbReference type="ARBA" id="ARBA00023015"/>
    </source>
</evidence>
<keyword evidence="7" id="KW-1185">Reference proteome</keyword>
<dbReference type="InterPro" id="IPR014757">
    <property type="entry name" value="Tscrpt_reg_IclR_C"/>
</dbReference>
<gene>
    <name evidence="6" type="ORF">SCNU_03502</name>
</gene>
<dbReference type="Pfam" id="PF09339">
    <property type="entry name" value="HTH_IclR"/>
    <property type="match status" value="1"/>
</dbReference>
<protein>
    <submittedName>
        <fullName evidence="6">Iclr family transcriptional regulator</fullName>
    </submittedName>
</protein>
<comment type="caution">
    <text evidence="6">The sequence shown here is derived from an EMBL/GenBank/DDBJ whole genome shotgun (WGS) entry which is preliminary data.</text>
</comment>
<proteinExistence type="predicted"/>
<keyword evidence="2" id="KW-0238">DNA-binding</keyword>
<evidence type="ECO:0000313" key="6">
    <source>
        <dbReference type="EMBL" id="EGD56585.1"/>
    </source>
</evidence>
<dbReference type="SUPFAM" id="SSF55781">
    <property type="entry name" value="GAF domain-like"/>
    <property type="match status" value="1"/>
</dbReference>
<dbReference type="GO" id="GO:0003700">
    <property type="term" value="F:DNA-binding transcription factor activity"/>
    <property type="evidence" value="ECO:0007669"/>
    <property type="project" value="TreeGrafter"/>
</dbReference>
<dbReference type="PANTHER" id="PTHR30136">
    <property type="entry name" value="HELIX-TURN-HELIX TRANSCRIPTIONAL REGULATOR, ICLR FAMILY"/>
    <property type="match status" value="1"/>
</dbReference>
<dbReference type="OrthoDB" id="60629at2"/>
<dbReference type="RefSeq" id="WP_009677969.1">
    <property type="nucleotide sequence ID" value="NZ_AEUD01000002.1"/>
</dbReference>
<keyword evidence="3" id="KW-0804">Transcription</keyword>
<name>F1YG08_9ACTN</name>
<dbReference type="InterPro" id="IPR036388">
    <property type="entry name" value="WH-like_DNA-bd_sf"/>
</dbReference>
<dbReference type="EMBL" id="AEUD01000002">
    <property type="protein sequence ID" value="EGD56585.1"/>
    <property type="molecule type" value="Genomic_DNA"/>
</dbReference>
<dbReference type="SMART" id="SM00346">
    <property type="entry name" value="HTH_ICLR"/>
    <property type="match status" value="1"/>
</dbReference>
<evidence type="ECO:0000259" key="5">
    <source>
        <dbReference type="PROSITE" id="PS51078"/>
    </source>
</evidence>
<accession>F1YG08</accession>
<dbReference type="InterPro" id="IPR005471">
    <property type="entry name" value="Tscrpt_reg_IclR_N"/>
</dbReference>
<organism evidence="6 7">
    <name type="scientific">Gordonia neofelifaecis NRRL B-59395</name>
    <dbReference type="NCBI Taxonomy" id="644548"/>
    <lineage>
        <taxon>Bacteria</taxon>
        <taxon>Bacillati</taxon>
        <taxon>Actinomycetota</taxon>
        <taxon>Actinomycetes</taxon>
        <taxon>Mycobacteriales</taxon>
        <taxon>Gordoniaceae</taxon>
        <taxon>Gordonia</taxon>
    </lineage>
</organism>
<dbReference type="Pfam" id="PF01614">
    <property type="entry name" value="IclR_C"/>
    <property type="match status" value="1"/>
</dbReference>
<dbReference type="InterPro" id="IPR050707">
    <property type="entry name" value="HTH_MetabolicPath_Reg"/>
</dbReference>
<feature type="domain" description="HTH iclR-type" evidence="4">
    <location>
        <begin position="10"/>
        <end position="69"/>
    </location>
</feature>
<dbReference type="Gene3D" id="1.10.10.10">
    <property type="entry name" value="Winged helix-like DNA-binding domain superfamily/Winged helix DNA-binding domain"/>
    <property type="match status" value="1"/>
</dbReference>
<evidence type="ECO:0000259" key="4">
    <source>
        <dbReference type="PROSITE" id="PS51077"/>
    </source>
</evidence>
<dbReference type="eggNOG" id="COG1414">
    <property type="taxonomic scope" value="Bacteria"/>
</dbReference>
<sequence>MADAGPPIPSGALERTELILEALETIGPMNLTEVAARTGLPISTAHRLLERLVRMRWLARNDRGYELGVRLFELGSQTVRGHWFHRAALPILRELHRRTGLVVHLGFLDGADTVYWERIAGAVGARVPTTVGGRFPAHRSAVGKAMLSVLPSDVLDTAPFGVPGLAPGMRIDDGLRHELATAFADRVAFDRSESISGLGCVATAVDYDVPAPAAVSVCGPASRVLSDRRLILAVQEAAADIADSARRLDPALHS</sequence>
<evidence type="ECO:0000313" key="7">
    <source>
        <dbReference type="Proteomes" id="UP000035065"/>
    </source>
</evidence>
<feature type="domain" description="IclR-ED" evidence="5">
    <location>
        <begin position="70"/>
        <end position="254"/>
    </location>
</feature>
<keyword evidence="1" id="KW-0805">Transcription regulation</keyword>
<dbReference type="InterPro" id="IPR029016">
    <property type="entry name" value="GAF-like_dom_sf"/>
</dbReference>
<dbReference type="Gene3D" id="3.30.450.40">
    <property type="match status" value="1"/>
</dbReference>
<dbReference type="AlphaFoldDB" id="F1YG08"/>
<dbReference type="SUPFAM" id="SSF46785">
    <property type="entry name" value="Winged helix' DNA-binding domain"/>
    <property type="match status" value="1"/>
</dbReference>
<evidence type="ECO:0000256" key="2">
    <source>
        <dbReference type="ARBA" id="ARBA00023125"/>
    </source>
</evidence>
<dbReference type="Proteomes" id="UP000035065">
    <property type="component" value="Unassembled WGS sequence"/>
</dbReference>
<dbReference type="InterPro" id="IPR036390">
    <property type="entry name" value="WH_DNA-bd_sf"/>
</dbReference>
<dbReference type="GO" id="GO:0003677">
    <property type="term" value="F:DNA binding"/>
    <property type="evidence" value="ECO:0007669"/>
    <property type="project" value="UniProtKB-KW"/>
</dbReference>
<dbReference type="PROSITE" id="PS51077">
    <property type="entry name" value="HTH_ICLR"/>
    <property type="match status" value="1"/>
</dbReference>
<dbReference type="GO" id="GO:0045892">
    <property type="term" value="P:negative regulation of DNA-templated transcription"/>
    <property type="evidence" value="ECO:0007669"/>
    <property type="project" value="TreeGrafter"/>
</dbReference>
<dbReference type="PROSITE" id="PS51078">
    <property type="entry name" value="ICLR_ED"/>
    <property type="match status" value="1"/>
</dbReference>
<dbReference type="PANTHER" id="PTHR30136:SF24">
    <property type="entry name" value="HTH-TYPE TRANSCRIPTIONAL REPRESSOR ALLR"/>
    <property type="match status" value="1"/>
</dbReference>
<reference evidence="6 7" key="1">
    <citation type="journal article" date="2011" name="J. Bacteriol.">
        <title>Draft Genome Sequence of Gordonia neofelifaecis NRRL B-59395, a Cholesterol-Degrading Actinomycete.</title>
        <authorList>
            <person name="Ge F."/>
            <person name="Li W."/>
            <person name="Chen G."/>
            <person name="Liu Y."/>
            <person name="Zhang G."/>
            <person name="Yong B."/>
            <person name="Wang Q."/>
            <person name="Wang N."/>
            <person name="Huang Z."/>
            <person name="Li W."/>
            <person name="Wang J."/>
            <person name="Wu C."/>
            <person name="Xie Q."/>
            <person name="Liu G."/>
        </authorList>
    </citation>
    <scope>NUCLEOTIDE SEQUENCE [LARGE SCALE GENOMIC DNA]</scope>
    <source>
        <strain evidence="6 7">NRRL B-59395</strain>
    </source>
</reference>
<evidence type="ECO:0000256" key="3">
    <source>
        <dbReference type="ARBA" id="ARBA00023163"/>
    </source>
</evidence>
<dbReference type="STRING" id="644548.SCNU_03502"/>